<evidence type="ECO:0000313" key="4">
    <source>
        <dbReference type="Proteomes" id="UP000228886"/>
    </source>
</evidence>
<dbReference type="InterPro" id="IPR047650">
    <property type="entry name" value="Transpos_IS110"/>
</dbReference>
<dbReference type="InterPro" id="IPR002525">
    <property type="entry name" value="Transp_IS110-like_N"/>
</dbReference>
<dbReference type="InterPro" id="IPR003346">
    <property type="entry name" value="Transposase_20"/>
</dbReference>
<dbReference type="Proteomes" id="UP000228886">
    <property type="component" value="Unassembled WGS sequence"/>
</dbReference>
<dbReference type="EMBL" id="PETL01000109">
    <property type="protein sequence ID" value="PIV64432.1"/>
    <property type="molecule type" value="Genomic_DNA"/>
</dbReference>
<proteinExistence type="predicted"/>
<comment type="caution">
    <text evidence="3">The sequence shown here is derived from an EMBL/GenBank/DDBJ whole genome shotgun (WGS) entry which is preliminary data.</text>
</comment>
<dbReference type="NCBIfam" id="NF033542">
    <property type="entry name" value="transpos_IS110"/>
    <property type="match status" value="1"/>
</dbReference>
<dbReference type="Pfam" id="PF01548">
    <property type="entry name" value="DEDD_Tnp_IS110"/>
    <property type="match status" value="1"/>
</dbReference>
<dbReference type="PANTHER" id="PTHR33055:SF13">
    <property type="entry name" value="TRANSPOSASE"/>
    <property type="match status" value="1"/>
</dbReference>
<feature type="domain" description="Transposase IS110-like N-terminal" evidence="1">
    <location>
        <begin position="20"/>
        <end position="177"/>
    </location>
</feature>
<evidence type="ECO:0000313" key="3">
    <source>
        <dbReference type="EMBL" id="PIV64432.1"/>
    </source>
</evidence>
<dbReference type="AlphaFoldDB" id="A0A2M7E9L8"/>
<organism evidence="3 4">
    <name type="scientific">bacterium (Candidatus Ratteibacteria) CG01_land_8_20_14_3_00_40_19</name>
    <dbReference type="NCBI Taxonomy" id="2014290"/>
    <lineage>
        <taxon>Bacteria</taxon>
        <taxon>Candidatus Ratteibacteria</taxon>
    </lineage>
</organism>
<dbReference type="Pfam" id="PF02371">
    <property type="entry name" value="Transposase_20"/>
    <property type="match status" value="1"/>
</dbReference>
<dbReference type="PANTHER" id="PTHR33055">
    <property type="entry name" value="TRANSPOSASE FOR INSERTION SEQUENCE ELEMENT IS1111A"/>
    <property type="match status" value="1"/>
</dbReference>
<sequence length="434" mass="49440">MQEYPPFLLAVAKGGFMYYLGIDVSKKRSDYLILDSQGERFQRSFSLENSREGFEALARRLEEYNLSPENLLSGLEATGSLWENLYSFLIEKGYKVVLLNPYQTRKYHQALRQKATTDQLAALVIADLLRSNRYLSSMVAEEEIEALRELVKLQYQLEGEKKRLQRRILSLLFVVFPEYEKTALKKVFGIAPRKILEKWPTAKDLATAKPRQIEKLVRSIKGNNFNISEIEALIETAKTSIYSGRAREVRSFTIRLLLSQLERTLSSLKKIKEEIEKILSPRDESGSFPGDNILSIPGVGKGTLATFLAIAGQKGSSFSSAKKVIGYLGFYPQIYQSGEKRRDNVISHQGPNYARQSLYMAAVSCIRHNQEMRTLYNKKVSQGKSHKQALIYVAKKLSQMILALLKSGKPYQPERVFVSPTALPHFREVIPAYF</sequence>
<feature type="domain" description="Transposase IS116/IS110/IS902 C-terminal" evidence="2">
    <location>
        <begin position="292"/>
        <end position="376"/>
    </location>
</feature>
<evidence type="ECO:0000259" key="1">
    <source>
        <dbReference type="Pfam" id="PF01548"/>
    </source>
</evidence>
<accession>A0A2M7E9L8</accession>
<dbReference type="GO" id="GO:0003677">
    <property type="term" value="F:DNA binding"/>
    <property type="evidence" value="ECO:0007669"/>
    <property type="project" value="InterPro"/>
</dbReference>
<name>A0A2M7E9L8_9BACT</name>
<reference evidence="4" key="1">
    <citation type="submission" date="2017-09" db="EMBL/GenBank/DDBJ databases">
        <title>Depth-based differentiation of microbial function through sediment-hosted aquifers and enrichment of novel symbionts in the deep terrestrial subsurface.</title>
        <authorList>
            <person name="Probst A.J."/>
            <person name="Ladd B."/>
            <person name="Jarett J.K."/>
            <person name="Geller-Mcgrath D.E."/>
            <person name="Sieber C.M.K."/>
            <person name="Emerson J.B."/>
            <person name="Anantharaman K."/>
            <person name="Thomas B.C."/>
            <person name="Malmstrom R."/>
            <person name="Stieglmeier M."/>
            <person name="Klingl A."/>
            <person name="Woyke T."/>
            <person name="Ryan C.M."/>
            <person name="Banfield J.F."/>
        </authorList>
    </citation>
    <scope>NUCLEOTIDE SEQUENCE [LARGE SCALE GENOMIC DNA]</scope>
</reference>
<protein>
    <submittedName>
        <fullName evidence="3">Uncharacterized protein</fullName>
    </submittedName>
</protein>
<dbReference type="GO" id="GO:0006313">
    <property type="term" value="P:DNA transposition"/>
    <property type="evidence" value="ECO:0007669"/>
    <property type="project" value="InterPro"/>
</dbReference>
<evidence type="ECO:0000259" key="2">
    <source>
        <dbReference type="Pfam" id="PF02371"/>
    </source>
</evidence>
<dbReference type="GO" id="GO:0004803">
    <property type="term" value="F:transposase activity"/>
    <property type="evidence" value="ECO:0007669"/>
    <property type="project" value="InterPro"/>
</dbReference>
<gene>
    <name evidence="3" type="ORF">COS11_02205</name>
</gene>